<accession>A0ABW2IB62</accession>
<reference evidence="3" key="1">
    <citation type="journal article" date="2019" name="Int. J. Syst. Evol. Microbiol.">
        <title>The Global Catalogue of Microorganisms (GCM) 10K type strain sequencing project: providing services to taxonomists for standard genome sequencing and annotation.</title>
        <authorList>
            <consortium name="The Broad Institute Genomics Platform"/>
            <consortium name="The Broad Institute Genome Sequencing Center for Infectious Disease"/>
            <person name="Wu L."/>
            <person name="Ma J."/>
        </authorList>
    </citation>
    <scope>NUCLEOTIDE SEQUENCE [LARGE SCALE GENOMIC DNA]</scope>
    <source>
        <strain evidence="3">KACC 12508</strain>
    </source>
</reference>
<keyword evidence="1" id="KW-0472">Membrane</keyword>
<evidence type="ECO:0000313" key="2">
    <source>
        <dbReference type="EMBL" id="MFC7288163.1"/>
    </source>
</evidence>
<keyword evidence="3" id="KW-1185">Reference proteome</keyword>
<name>A0ABW2IB62_9BURK</name>
<feature type="transmembrane region" description="Helical" evidence="1">
    <location>
        <begin position="6"/>
        <end position="24"/>
    </location>
</feature>
<evidence type="ECO:0000256" key="1">
    <source>
        <dbReference type="SAM" id="Phobius"/>
    </source>
</evidence>
<keyword evidence="1" id="KW-0812">Transmembrane</keyword>
<protein>
    <submittedName>
        <fullName evidence="2">Uncharacterized protein</fullName>
    </submittedName>
</protein>
<proteinExistence type="predicted"/>
<sequence>MSLKKIMVFCSVLFLICAAYYLYIKSIPMSSFIMVNNDTQQKIIINEIKINDDEYVYQGAKSLDANTRSFQNGGNFDFKYSKNVENISVQGTADVPFKLICQIQNSKKSCYYVMGIKSLNEISCACDDSNDFYNK</sequence>
<comment type="caution">
    <text evidence="2">The sequence shown here is derived from an EMBL/GenBank/DDBJ whole genome shotgun (WGS) entry which is preliminary data.</text>
</comment>
<dbReference type="EMBL" id="JBHTBU010000001">
    <property type="protein sequence ID" value="MFC7288163.1"/>
    <property type="molecule type" value="Genomic_DNA"/>
</dbReference>
<keyword evidence="1" id="KW-1133">Transmembrane helix</keyword>
<gene>
    <name evidence="2" type="ORF">ACFQPC_08965</name>
</gene>
<evidence type="ECO:0000313" key="3">
    <source>
        <dbReference type="Proteomes" id="UP001596542"/>
    </source>
</evidence>
<organism evidence="2 3">
    <name type="scientific">Herminiimonas glaciei</name>
    <dbReference type="NCBI Taxonomy" id="523788"/>
    <lineage>
        <taxon>Bacteria</taxon>
        <taxon>Pseudomonadati</taxon>
        <taxon>Pseudomonadota</taxon>
        <taxon>Betaproteobacteria</taxon>
        <taxon>Burkholderiales</taxon>
        <taxon>Oxalobacteraceae</taxon>
        <taxon>Herminiimonas</taxon>
    </lineage>
</organism>
<dbReference type="Proteomes" id="UP001596542">
    <property type="component" value="Unassembled WGS sequence"/>
</dbReference>